<keyword evidence="2" id="KW-1185">Reference proteome</keyword>
<accession>A0A1C7MYN7</accession>
<reference evidence="1 2" key="1">
    <citation type="submission" date="2016-03" db="EMBL/GenBank/DDBJ databases">
        <title>Choanephora cucurbitarum.</title>
        <authorList>
            <person name="Min B."/>
            <person name="Park H."/>
            <person name="Park J.-H."/>
            <person name="Shin H.-D."/>
            <person name="Choi I.-G."/>
        </authorList>
    </citation>
    <scope>NUCLEOTIDE SEQUENCE [LARGE SCALE GENOMIC DNA]</scope>
    <source>
        <strain evidence="1 2">KUS-F28377</strain>
    </source>
</reference>
<dbReference type="SUPFAM" id="SSF52047">
    <property type="entry name" value="RNI-like"/>
    <property type="match status" value="1"/>
</dbReference>
<dbReference type="OrthoDB" id="2285227at2759"/>
<sequence length="473" mass="53881">MKTIQTSLPYLQSLNIWIASSVLESSTLSFYRSFRYIASLSLREQANEKSLLDILSHHTQLKELSVLASNKMNITSRLLASVHQQCPYLEFLAMEGAHAKAPEHTTQLTYPTIHHIKVLKLQLCSGMDACHQWLAYIGTAYPQLESLALKSHKKDASQENESHPVEIYRQFWTNCPKLVDVDLCGIEIGPLFFQQLEQQQRPLKRLGLCGICSDCLVICNGLFDSSNLSTIQSMNLALPFTRTSNRFIESIGKACPRLQHLALNGYYFLTGDIAMATLLNALPCLISLEVVQANLCALDNQARHSVLLHPLKKMKFVQCMLLNEVFDYVAARCYSLQYLTLNDNRFDAPCLPHSAADEVQPTISCYKTEIHLPNQQLREFKIGRRIRTKKAPFDQIVQLFHVKQNQKKQEHWYHIDTHRENPSSVPVIARPFQEIEDKINKPHTLQQGYISLVCQSIDAVYMNKKRLVIGSIG</sequence>
<evidence type="ECO:0000313" key="1">
    <source>
        <dbReference type="EMBL" id="OBZ81913.1"/>
    </source>
</evidence>
<protein>
    <submittedName>
        <fullName evidence="1">Uncharacterized protein</fullName>
    </submittedName>
</protein>
<proteinExistence type="predicted"/>
<dbReference type="Proteomes" id="UP000093000">
    <property type="component" value="Unassembled WGS sequence"/>
</dbReference>
<dbReference type="InterPro" id="IPR032675">
    <property type="entry name" value="LRR_dom_sf"/>
</dbReference>
<name>A0A1C7MYN7_9FUNG</name>
<dbReference type="AlphaFoldDB" id="A0A1C7MYN7"/>
<gene>
    <name evidence="1" type="ORF">A0J61_10039</name>
</gene>
<organism evidence="1 2">
    <name type="scientific">Choanephora cucurbitarum</name>
    <dbReference type="NCBI Taxonomy" id="101091"/>
    <lineage>
        <taxon>Eukaryota</taxon>
        <taxon>Fungi</taxon>
        <taxon>Fungi incertae sedis</taxon>
        <taxon>Mucoromycota</taxon>
        <taxon>Mucoromycotina</taxon>
        <taxon>Mucoromycetes</taxon>
        <taxon>Mucorales</taxon>
        <taxon>Mucorineae</taxon>
        <taxon>Choanephoraceae</taxon>
        <taxon>Choanephoroideae</taxon>
        <taxon>Choanephora</taxon>
    </lineage>
</organism>
<evidence type="ECO:0000313" key="2">
    <source>
        <dbReference type="Proteomes" id="UP000093000"/>
    </source>
</evidence>
<dbReference type="InParanoid" id="A0A1C7MYN7"/>
<dbReference type="EMBL" id="LUGH01001009">
    <property type="protein sequence ID" value="OBZ81913.1"/>
    <property type="molecule type" value="Genomic_DNA"/>
</dbReference>
<comment type="caution">
    <text evidence="1">The sequence shown here is derived from an EMBL/GenBank/DDBJ whole genome shotgun (WGS) entry which is preliminary data.</text>
</comment>
<dbReference type="Gene3D" id="3.80.10.10">
    <property type="entry name" value="Ribonuclease Inhibitor"/>
    <property type="match status" value="1"/>
</dbReference>